<dbReference type="GO" id="GO:0008081">
    <property type="term" value="F:phosphoric diester hydrolase activity"/>
    <property type="evidence" value="ECO:0007669"/>
    <property type="project" value="UniProtKB-ARBA"/>
</dbReference>
<dbReference type="InterPro" id="IPR037522">
    <property type="entry name" value="HD_GYP_dom"/>
</dbReference>
<protein>
    <submittedName>
        <fullName evidence="4">Metal dependent phosphohydrolase</fullName>
    </submittedName>
</protein>
<sequence length="952" mass="101639">MRLRFPLHVHISTLFLTLILLVGGLIGGTGYLTTRNLLEASADEISRRAAQHIAARIEAVLAPAEMAIGIATRGPLAHATTHAERMALLPALRESLARSPAASALYAGYADGDFFMMRKLPRTGRRFGAPEGAAFLVQSIDATVAGRRGRWVFLGPDLAVLREDDDDAYATAFDPRGRDWFRAAQAAERPIRTAPYRFFSSGEVGVTLAARTPDGRAVLGTDIVLVALRETLRAQKITPGTELALLDGDGGVLADTGDAVGPGRSGPPTLAPPASPVLAAAAAAGGGRVSAAGRTWRVQTLALPVQPANLRLVAAVPDDELLAEAFALRRKTTWITAAIVLLSLPAAWIAARMVSKPLRELAHETEAIRRFAFDRPMRIRTRVREVFDLAATVSAMKRTIRHFLHINAVVAAEADFDRLLPTLLGETRSIAKADAGVLYLVDGETLAPATATPDAPTERALPLGSAGAPLDRAVASGAPQADRLDDATCAALGLDPAAAPRHALAVPLANRQGQLVGLLLLLRDAPFADSQVAFIRALAGAATSSLEARELLKAQRDMFEALVQLLARAIDAKSPYTGGHCARVPEIAKMIARAACDAETGRFAGYALDDKGWEALHVAAWLHDCGKVTTPEYVVDKATKLETLHDRIHEVRTRFEVLKRDAEIARLEALLAGADAEAARAARDRAWADLDADFAFVAACNLGGESIDAATLARLREIGARTWMRTLDDRLGTSPDEAARHAGLPPPLPVAEPLLADKPVHRIPRGPADRLGDALGLRMAAPELLYDRGELHNLAVARGTLTAEERHKINDHIVQTIALLGSIPYPRHLRTVPEIAGGHHEKIDGSGYPRGLTGAEMSLEARMLAIADVFEALTAADRPYKSGKPLSEAVAILARMVRDGELDADVFELFVDSGVYADYARAHLAPAQIDAIDRDDCRDAIAAARAAEARIG</sequence>
<dbReference type="PROSITE" id="PS51832">
    <property type="entry name" value="HD_GYP"/>
    <property type="match status" value="1"/>
</dbReference>
<feature type="domain" description="HD-GYP" evidence="3">
    <location>
        <begin position="712"/>
        <end position="926"/>
    </location>
</feature>
<dbReference type="SMART" id="SM00471">
    <property type="entry name" value="HDc"/>
    <property type="match status" value="1"/>
</dbReference>
<dbReference type="SUPFAM" id="SSF55781">
    <property type="entry name" value="GAF domain-like"/>
    <property type="match status" value="1"/>
</dbReference>
<keyword evidence="4" id="KW-0378">Hydrolase</keyword>
<gene>
    <name evidence="4" type="ORF">KL86APRO_20368</name>
</gene>
<dbReference type="AlphaFoldDB" id="A0A212KJW9"/>
<dbReference type="Pfam" id="PF01590">
    <property type="entry name" value="GAF"/>
    <property type="match status" value="1"/>
</dbReference>
<dbReference type="Gene3D" id="3.30.450.20">
    <property type="entry name" value="PAS domain"/>
    <property type="match status" value="1"/>
</dbReference>
<dbReference type="Gene3D" id="1.10.3210.10">
    <property type="entry name" value="Hypothetical protein af1432"/>
    <property type="match status" value="2"/>
</dbReference>
<dbReference type="SMART" id="SM00065">
    <property type="entry name" value="GAF"/>
    <property type="match status" value="1"/>
</dbReference>
<feature type="domain" description="HAMP" evidence="2">
    <location>
        <begin position="352"/>
        <end position="405"/>
    </location>
</feature>
<evidence type="ECO:0000259" key="2">
    <source>
        <dbReference type="PROSITE" id="PS50885"/>
    </source>
</evidence>
<dbReference type="InterPro" id="IPR003018">
    <property type="entry name" value="GAF"/>
</dbReference>
<dbReference type="PANTHER" id="PTHR45228:SF5">
    <property type="entry name" value="CYCLIC DI-GMP PHOSPHODIESTERASE VC_1348-RELATED"/>
    <property type="match status" value="1"/>
</dbReference>
<evidence type="ECO:0000259" key="3">
    <source>
        <dbReference type="PROSITE" id="PS51832"/>
    </source>
</evidence>
<evidence type="ECO:0000256" key="1">
    <source>
        <dbReference type="SAM" id="MobiDB-lite"/>
    </source>
</evidence>
<dbReference type="InterPro" id="IPR052020">
    <property type="entry name" value="Cyclic_di-GMP/3'3'-cGAMP_PDE"/>
</dbReference>
<dbReference type="CDD" id="cd00077">
    <property type="entry name" value="HDc"/>
    <property type="match status" value="2"/>
</dbReference>
<proteinExistence type="predicted"/>
<dbReference type="GO" id="GO:0016020">
    <property type="term" value="C:membrane"/>
    <property type="evidence" value="ECO:0007669"/>
    <property type="project" value="InterPro"/>
</dbReference>
<dbReference type="Gene3D" id="3.30.450.40">
    <property type="match status" value="1"/>
</dbReference>
<dbReference type="InterPro" id="IPR029016">
    <property type="entry name" value="GAF-like_dom_sf"/>
</dbReference>
<dbReference type="PROSITE" id="PS50885">
    <property type="entry name" value="HAMP"/>
    <property type="match status" value="1"/>
</dbReference>
<dbReference type="PANTHER" id="PTHR45228">
    <property type="entry name" value="CYCLIC DI-GMP PHOSPHODIESTERASE TM_0186-RELATED"/>
    <property type="match status" value="1"/>
</dbReference>
<evidence type="ECO:0000313" key="4">
    <source>
        <dbReference type="EMBL" id="SBW11951.1"/>
    </source>
</evidence>
<dbReference type="Pfam" id="PF13487">
    <property type="entry name" value="HD_5"/>
    <property type="match status" value="1"/>
</dbReference>
<dbReference type="GO" id="GO:0007165">
    <property type="term" value="P:signal transduction"/>
    <property type="evidence" value="ECO:0007669"/>
    <property type="project" value="InterPro"/>
</dbReference>
<feature type="region of interest" description="Disordered" evidence="1">
    <location>
        <begin position="731"/>
        <end position="751"/>
    </location>
</feature>
<dbReference type="EMBL" id="FLUO01000002">
    <property type="protein sequence ID" value="SBW11951.1"/>
    <property type="molecule type" value="Genomic_DNA"/>
</dbReference>
<reference evidence="4" key="1">
    <citation type="submission" date="2016-04" db="EMBL/GenBank/DDBJ databases">
        <authorList>
            <person name="Evans L.H."/>
            <person name="Alamgir A."/>
            <person name="Owens N."/>
            <person name="Weber N.D."/>
            <person name="Virtaneva K."/>
            <person name="Barbian K."/>
            <person name="Babar A."/>
            <person name="Rosenke K."/>
        </authorList>
    </citation>
    <scope>NUCLEOTIDE SEQUENCE</scope>
    <source>
        <strain evidence="4">86</strain>
    </source>
</reference>
<dbReference type="InterPro" id="IPR003607">
    <property type="entry name" value="HD/PDEase_dom"/>
</dbReference>
<accession>A0A212KJW9</accession>
<organism evidence="4">
    <name type="scientific">uncultured Alphaproteobacteria bacterium</name>
    <dbReference type="NCBI Taxonomy" id="91750"/>
    <lineage>
        <taxon>Bacteria</taxon>
        <taxon>Pseudomonadati</taxon>
        <taxon>Pseudomonadota</taxon>
        <taxon>Alphaproteobacteria</taxon>
        <taxon>environmental samples</taxon>
    </lineage>
</organism>
<dbReference type="SUPFAM" id="SSF109604">
    <property type="entry name" value="HD-domain/PDEase-like"/>
    <property type="match status" value="2"/>
</dbReference>
<name>A0A212KJW9_9PROT</name>
<dbReference type="Gene3D" id="6.10.340.10">
    <property type="match status" value="1"/>
</dbReference>
<dbReference type="InterPro" id="IPR003660">
    <property type="entry name" value="HAMP_dom"/>
</dbReference>